<feature type="compositionally biased region" description="Polar residues" evidence="6">
    <location>
        <begin position="297"/>
        <end position="311"/>
    </location>
</feature>
<dbReference type="PANTHER" id="PTHR47264">
    <property type="entry name" value="OS01G0128800 PROTEIN"/>
    <property type="match status" value="1"/>
</dbReference>
<accession>A0ABM3B9G4</accession>
<evidence type="ECO:0000259" key="7">
    <source>
        <dbReference type="PROSITE" id="PS50004"/>
    </source>
</evidence>
<evidence type="ECO:0000256" key="1">
    <source>
        <dbReference type="ARBA" id="ARBA00004370"/>
    </source>
</evidence>
<feature type="domain" description="SMP-LTD" evidence="8">
    <location>
        <begin position="93"/>
        <end position="272"/>
    </location>
</feature>
<dbReference type="GeneID" id="121224437"/>
<dbReference type="PROSITE" id="PS51847">
    <property type="entry name" value="SMP"/>
    <property type="match status" value="1"/>
</dbReference>
<reference evidence="10" key="2">
    <citation type="submission" date="2025-08" db="UniProtKB">
        <authorList>
            <consortium name="RefSeq"/>
        </authorList>
    </citation>
    <scope>IDENTIFICATION</scope>
</reference>
<dbReference type="InterPro" id="IPR035892">
    <property type="entry name" value="C2_domain_sf"/>
</dbReference>
<dbReference type="SMART" id="SM00239">
    <property type="entry name" value="C2"/>
    <property type="match status" value="3"/>
</dbReference>
<proteinExistence type="predicted"/>
<reference evidence="9" key="1">
    <citation type="journal article" date="2020" name="Nat. Genet.">
        <title>Genomic diversifications of five Gossypium allopolyploid species and their impact on cotton improvement.</title>
        <authorList>
            <person name="Chen Z.J."/>
            <person name="Sreedasyam A."/>
            <person name="Ando A."/>
            <person name="Song Q."/>
            <person name="De Santiago L.M."/>
            <person name="Hulse-Kemp A.M."/>
            <person name="Ding M."/>
            <person name="Ye W."/>
            <person name="Kirkbride R.C."/>
            <person name="Jenkins J."/>
            <person name="Plott C."/>
            <person name="Lovell J."/>
            <person name="Lin Y.M."/>
            <person name="Vaughn R."/>
            <person name="Liu B."/>
            <person name="Simpson S."/>
            <person name="Scheffler B.E."/>
            <person name="Wen L."/>
            <person name="Saski C.A."/>
            <person name="Grover C.E."/>
            <person name="Hu G."/>
            <person name="Conover J.L."/>
            <person name="Carlson J.W."/>
            <person name="Shu S."/>
            <person name="Boston L.B."/>
            <person name="Williams M."/>
            <person name="Peterson D.G."/>
            <person name="McGee K."/>
            <person name="Jones D.C."/>
            <person name="Wendel J.F."/>
            <person name="Stelly D.M."/>
            <person name="Grimwood J."/>
            <person name="Schmutz J."/>
        </authorList>
    </citation>
    <scope>NUCLEOTIDE SEQUENCE [LARGE SCALE GENOMIC DNA]</scope>
    <source>
        <strain evidence="9">cv. TM-1</strain>
    </source>
</reference>
<keyword evidence="3" id="KW-0445">Lipid transport</keyword>
<dbReference type="InterPro" id="IPR031468">
    <property type="entry name" value="SMP_LBD"/>
</dbReference>
<dbReference type="SUPFAM" id="SSF49562">
    <property type="entry name" value="C2 domain (Calcium/lipid-binding domain, CaLB)"/>
    <property type="match status" value="3"/>
</dbReference>
<dbReference type="PROSITE" id="PS50004">
    <property type="entry name" value="C2"/>
    <property type="match status" value="2"/>
</dbReference>
<keyword evidence="2" id="KW-0813">Transport</keyword>
<dbReference type="InterPro" id="IPR000008">
    <property type="entry name" value="C2_dom"/>
</dbReference>
<dbReference type="CDD" id="cd21669">
    <property type="entry name" value="SMP_SF"/>
    <property type="match status" value="1"/>
</dbReference>
<evidence type="ECO:0000256" key="2">
    <source>
        <dbReference type="ARBA" id="ARBA00022448"/>
    </source>
</evidence>
<dbReference type="Proteomes" id="UP000818029">
    <property type="component" value="Chromosome D12"/>
</dbReference>
<sequence>MGRRKRRSVFNVDGVMDFFNNVMMEKPYLPLLIPLVLMLWALEKWIFSLSNWVPLVLAVWVTVQHRNHQHRMAVEDLNKKWKRFALSSSPKTPLEHCEWLNKLLIEIWSNYINPKLSLRFQSIVEKRLKRNKSRLIEKLELLEFSLGSSPPWLGLQGTRWSTFGDQQVMRLGFDWDTTDISIMLLAKVAKPFFGTAKIVINSLRIKGDLLLMPILDGKAILYSFISTPEVRITVTFGSGTELPGVSSWLVKLLTDTLAKTMVEPRRQCFSLSAVDLRKKAVGGIVYVTVISRNKLSRSSLKGSPSRRQPSSGVDGLREHSDDKDLQTFVEVELGELTRRTNVRPGSSPQWDSTFNMILHDNTGIVRFHLFEHTPGRMMCDYLASCEIKMRYNTDDSTTFWAIGPDSSVIARHSEFCGKAVEMVLPFEGVNIGELAVKLVIKEWQFSDGSLSFNNLRVSSQPSLNGSSNFLPRTGRKIIVTVVEGKDLITKDKSGKCNPYVKLQYGKVLQKTKTAHSFNPVWNQRFEFDEIGDGEYLKIKCYTEEVFGDDSIGSAHISLKGLVEGSPRDVWIPLEKVNSGELRIQIEAVRIDDYEGSRGSSYSGNGWIELVLIEARDLVAADLRGTSDPYVRVQYGNLKRRTKVMYKTLNPKWHQTFEFPDNGNPLELHVKDHNAVLPTSSIGDCVVEYQRLPPNQMADKWIPLQGVKRGEIHIQVTRKVPELEKKPSVDPDTSLTKAHQISSQMKQMMIKLQSLIDDGILEGISTPVSELEALQDMQEEYMVQLETEQMLLLNKIKEVGQEMLNSSPSLSRNSFGS</sequence>
<comment type="subcellular location">
    <subcellularLocation>
        <location evidence="1">Membrane</location>
    </subcellularLocation>
</comment>
<keyword evidence="5" id="KW-0472">Membrane</keyword>
<gene>
    <name evidence="10" type="primary">LOC121224437</name>
</gene>
<protein>
    <submittedName>
        <fullName evidence="10">Synaptotagmin-5</fullName>
    </submittedName>
</protein>
<evidence type="ECO:0000256" key="3">
    <source>
        <dbReference type="ARBA" id="ARBA00023055"/>
    </source>
</evidence>
<feature type="domain" description="C2" evidence="7">
    <location>
        <begin position="591"/>
        <end position="701"/>
    </location>
</feature>
<evidence type="ECO:0000313" key="9">
    <source>
        <dbReference type="Proteomes" id="UP000818029"/>
    </source>
</evidence>
<dbReference type="RefSeq" id="XP_040963688.1">
    <property type="nucleotide sequence ID" value="XM_041107754.1"/>
</dbReference>
<keyword evidence="4" id="KW-0446">Lipid-binding</keyword>
<dbReference type="PANTHER" id="PTHR47264:SF3">
    <property type="entry name" value="SYNAPTOTAGMIN-5 ISOFORM X1"/>
    <property type="match status" value="1"/>
</dbReference>
<dbReference type="Gene3D" id="2.60.40.150">
    <property type="entry name" value="C2 domain"/>
    <property type="match status" value="3"/>
</dbReference>
<evidence type="ECO:0000256" key="4">
    <source>
        <dbReference type="ARBA" id="ARBA00023121"/>
    </source>
</evidence>
<keyword evidence="9" id="KW-1185">Reference proteome</keyword>
<evidence type="ECO:0000259" key="8">
    <source>
        <dbReference type="PROSITE" id="PS51847"/>
    </source>
</evidence>
<evidence type="ECO:0000256" key="5">
    <source>
        <dbReference type="ARBA" id="ARBA00023136"/>
    </source>
</evidence>
<organism evidence="9 10">
    <name type="scientific">Gossypium hirsutum</name>
    <name type="common">Upland cotton</name>
    <name type="synonym">Gossypium mexicanum</name>
    <dbReference type="NCBI Taxonomy" id="3635"/>
    <lineage>
        <taxon>Eukaryota</taxon>
        <taxon>Viridiplantae</taxon>
        <taxon>Streptophyta</taxon>
        <taxon>Embryophyta</taxon>
        <taxon>Tracheophyta</taxon>
        <taxon>Spermatophyta</taxon>
        <taxon>Magnoliopsida</taxon>
        <taxon>eudicotyledons</taxon>
        <taxon>Gunneridae</taxon>
        <taxon>Pentapetalae</taxon>
        <taxon>rosids</taxon>
        <taxon>malvids</taxon>
        <taxon>Malvales</taxon>
        <taxon>Malvaceae</taxon>
        <taxon>Malvoideae</taxon>
        <taxon>Gossypium</taxon>
    </lineage>
</organism>
<evidence type="ECO:0000313" key="10">
    <source>
        <dbReference type="RefSeq" id="XP_040963688.1"/>
    </source>
</evidence>
<dbReference type="CDD" id="cd00030">
    <property type="entry name" value="C2"/>
    <property type="match status" value="2"/>
</dbReference>
<feature type="region of interest" description="Disordered" evidence="6">
    <location>
        <begin position="297"/>
        <end position="320"/>
    </location>
</feature>
<evidence type="ECO:0000256" key="6">
    <source>
        <dbReference type="SAM" id="MobiDB-lite"/>
    </source>
</evidence>
<dbReference type="Pfam" id="PF00168">
    <property type="entry name" value="C2"/>
    <property type="match status" value="3"/>
</dbReference>
<name>A0ABM3B9G4_GOSHI</name>
<feature type="domain" description="C2" evidence="7">
    <location>
        <begin position="457"/>
        <end position="571"/>
    </location>
</feature>